<evidence type="ECO:0008006" key="5">
    <source>
        <dbReference type="Google" id="ProtNLM"/>
    </source>
</evidence>
<comment type="similarity">
    <text evidence="1">Belongs to the RelE toxin family.</text>
</comment>
<dbReference type="InterPro" id="IPR035093">
    <property type="entry name" value="RelE/ParE_toxin_dom_sf"/>
</dbReference>
<keyword evidence="2" id="KW-1277">Toxin-antitoxin system</keyword>
<name>A0A917C9V0_9PROT</name>
<keyword evidence="4" id="KW-1185">Reference proteome</keyword>
<sequence>MQIIWLSSAQNDLRLIRDYIFTENPQAAKKVALRLLDKTKMLADMPEMGRSGRVNGTKELVFQDIPFIVVYQLTTEHIEVLRILHTSQKWPDEF</sequence>
<dbReference type="Pfam" id="PF05016">
    <property type="entry name" value="ParE_toxin"/>
    <property type="match status" value="1"/>
</dbReference>
<dbReference type="Gene3D" id="3.30.2310.20">
    <property type="entry name" value="RelE-like"/>
    <property type="match status" value="1"/>
</dbReference>
<evidence type="ECO:0000256" key="1">
    <source>
        <dbReference type="ARBA" id="ARBA00006226"/>
    </source>
</evidence>
<dbReference type="PANTHER" id="PTHR33755">
    <property type="entry name" value="TOXIN PARE1-RELATED"/>
    <property type="match status" value="1"/>
</dbReference>
<evidence type="ECO:0000256" key="2">
    <source>
        <dbReference type="ARBA" id="ARBA00022649"/>
    </source>
</evidence>
<dbReference type="InterPro" id="IPR051803">
    <property type="entry name" value="TA_system_RelE-like_toxin"/>
</dbReference>
<evidence type="ECO:0000313" key="3">
    <source>
        <dbReference type="EMBL" id="GGF75685.1"/>
    </source>
</evidence>
<dbReference type="AlphaFoldDB" id="A0A917C9V0"/>
<dbReference type="EMBL" id="BMHV01000040">
    <property type="protein sequence ID" value="GGF75685.1"/>
    <property type="molecule type" value="Genomic_DNA"/>
</dbReference>
<proteinExistence type="inferred from homology"/>
<dbReference type="InterPro" id="IPR007712">
    <property type="entry name" value="RelE/ParE_toxin"/>
</dbReference>
<evidence type="ECO:0000313" key="4">
    <source>
        <dbReference type="Proteomes" id="UP000632498"/>
    </source>
</evidence>
<gene>
    <name evidence="3" type="ORF">GCM10011332_32130</name>
</gene>
<reference evidence="3" key="1">
    <citation type="journal article" date="2014" name="Int. J. Syst. Evol. Microbiol.">
        <title>Complete genome sequence of Corynebacterium casei LMG S-19264T (=DSM 44701T), isolated from a smear-ripened cheese.</title>
        <authorList>
            <consortium name="US DOE Joint Genome Institute (JGI-PGF)"/>
            <person name="Walter F."/>
            <person name="Albersmeier A."/>
            <person name="Kalinowski J."/>
            <person name="Ruckert C."/>
        </authorList>
    </citation>
    <scope>NUCLEOTIDE SEQUENCE</scope>
    <source>
        <strain evidence="3">CGMCC 1.15254</strain>
    </source>
</reference>
<dbReference type="RefSeq" id="WP_188667100.1">
    <property type="nucleotide sequence ID" value="NZ_BMHV01000040.1"/>
</dbReference>
<accession>A0A917C9V0</accession>
<protein>
    <recommendedName>
        <fullName evidence="5">Toxin Y4kP</fullName>
    </recommendedName>
</protein>
<dbReference type="NCBIfam" id="TIGR02385">
    <property type="entry name" value="RelE_StbE"/>
    <property type="match status" value="1"/>
</dbReference>
<comment type="caution">
    <text evidence="3">The sequence shown here is derived from an EMBL/GenBank/DDBJ whole genome shotgun (WGS) entry which is preliminary data.</text>
</comment>
<reference evidence="3" key="2">
    <citation type="submission" date="2020-09" db="EMBL/GenBank/DDBJ databases">
        <authorList>
            <person name="Sun Q."/>
            <person name="Zhou Y."/>
        </authorList>
    </citation>
    <scope>NUCLEOTIDE SEQUENCE</scope>
    <source>
        <strain evidence="3">CGMCC 1.15254</strain>
    </source>
</reference>
<dbReference type="Proteomes" id="UP000632498">
    <property type="component" value="Unassembled WGS sequence"/>
</dbReference>
<dbReference type="PANTHER" id="PTHR33755:SF6">
    <property type="entry name" value="PLASMID STABILIZATION SYSTEM PROTEIN"/>
    <property type="match status" value="1"/>
</dbReference>
<organism evidence="3 4">
    <name type="scientific">Terasakiella brassicae</name>
    <dbReference type="NCBI Taxonomy" id="1634917"/>
    <lineage>
        <taxon>Bacteria</taxon>
        <taxon>Pseudomonadati</taxon>
        <taxon>Pseudomonadota</taxon>
        <taxon>Alphaproteobacteria</taxon>
        <taxon>Rhodospirillales</taxon>
        <taxon>Terasakiellaceae</taxon>
        <taxon>Terasakiella</taxon>
    </lineage>
</organism>